<evidence type="ECO:0000313" key="2">
    <source>
        <dbReference type="EMBL" id="HJD50449.1"/>
    </source>
</evidence>
<proteinExistence type="predicted"/>
<dbReference type="Proteomes" id="UP000823908">
    <property type="component" value="Unassembled WGS sequence"/>
</dbReference>
<dbReference type="GO" id="GO:0003677">
    <property type="term" value="F:DNA binding"/>
    <property type="evidence" value="ECO:0007669"/>
    <property type="project" value="InterPro"/>
</dbReference>
<dbReference type="InterPro" id="IPR009057">
    <property type="entry name" value="Homeodomain-like_sf"/>
</dbReference>
<dbReference type="EMBL" id="DWUS01000029">
    <property type="protein sequence ID" value="HJD50449.1"/>
    <property type="molecule type" value="Genomic_DNA"/>
</dbReference>
<evidence type="ECO:0000256" key="1">
    <source>
        <dbReference type="SAM" id="MobiDB-lite"/>
    </source>
</evidence>
<name>A0A9D2UDF5_9MICC</name>
<feature type="non-terminal residue" evidence="2">
    <location>
        <position position="80"/>
    </location>
</feature>
<reference evidence="2" key="2">
    <citation type="submission" date="2021-04" db="EMBL/GenBank/DDBJ databases">
        <authorList>
            <person name="Gilroy R."/>
        </authorList>
    </citation>
    <scope>NUCLEOTIDE SEQUENCE</scope>
    <source>
        <strain evidence="2">ChiHjej10B9-4811</strain>
    </source>
</reference>
<dbReference type="InterPro" id="IPR002514">
    <property type="entry name" value="Transposase_8"/>
</dbReference>
<dbReference type="GO" id="GO:0004803">
    <property type="term" value="F:transposase activity"/>
    <property type="evidence" value="ECO:0007669"/>
    <property type="project" value="InterPro"/>
</dbReference>
<dbReference type="GO" id="GO:0006313">
    <property type="term" value="P:DNA transposition"/>
    <property type="evidence" value="ECO:0007669"/>
    <property type="project" value="InterPro"/>
</dbReference>
<evidence type="ECO:0000313" key="3">
    <source>
        <dbReference type="Proteomes" id="UP000823908"/>
    </source>
</evidence>
<comment type="caution">
    <text evidence="2">The sequence shown here is derived from an EMBL/GenBank/DDBJ whole genome shotgun (WGS) entry which is preliminary data.</text>
</comment>
<dbReference type="Gene3D" id="1.10.10.10">
    <property type="entry name" value="Winged helix-like DNA-binding domain superfamily/Winged helix DNA-binding domain"/>
    <property type="match status" value="1"/>
</dbReference>
<accession>A0A9D2UDF5</accession>
<protein>
    <submittedName>
        <fullName evidence="2">Transposase</fullName>
    </submittedName>
</protein>
<sequence length="80" mass="8997">MPTKYPAELKTRALRLLTDHLENNPNTGIYTACRNIGERLGIGPETLRKWHKQAAIDQGETPGPTSDMAAENRRLRKEIA</sequence>
<dbReference type="InterPro" id="IPR036388">
    <property type="entry name" value="WH-like_DNA-bd_sf"/>
</dbReference>
<dbReference type="AlphaFoldDB" id="A0A9D2UDF5"/>
<reference evidence="2" key="1">
    <citation type="journal article" date="2021" name="PeerJ">
        <title>Extensive microbial diversity within the chicken gut microbiome revealed by metagenomics and culture.</title>
        <authorList>
            <person name="Gilroy R."/>
            <person name="Ravi A."/>
            <person name="Getino M."/>
            <person name="Pursley I."/>
            <person name="Horton D.L."/>
            <person name="Alikhan N.F."/>
            <person name="Baker D."/>
            <person name="Gharbi K."/>
            <person name="Hall N."/>
            <person name="Watson M."/>
            <person name="Adriaenssens E.M."/>
            <person name="Foster-Nyarko E."/>
            <person name="Jarju S."/>
            <person name="Secka A."/>
            <person name="Antonio M."/>
            <person name="Oren A."/>
            <person name="Chaudhuri R.R."/>
            <person name="La Ragione R."/>
            <person name="Hildebrand F."/>
            <person name="Pallen M.J."/>
        </authorList>
    </citation>
    <scope>NUCLEOTIDE SEQUENCE</scope>
    <source>
        <strain evidence="2">ChiHjej10B9-4811</strain>
    </source>
</reference>
<organism evidence="2 3">
    <name type="scientific">Candidatus Rothia avistercoris</name>
    <dbReference type="NCBI Taxonomy" id="2840479"/>
    <lineage>
        <taxon>Bacteria</taxon>
        <taxon>Bacillati</taxon>
        <taxon>Actinomycetota</taxon>
        <taxon>Actinomycetes</taxon>
        <taxon>Micrococcales</taxon>
        <taxon>Micrococcaceae</taxon>
        <taxon>Rothia</taxon>
    </lineage>
</organism>
<feature type="region of interest" description="Disordered" evidence="1">
    <location>
        <begin position="57"/>
        <end position="80"/>
    </location>
</feature>
<dbReference type="SUPFAM" id="SSF46689">
    <property type="entry name" value="Homeodomain-like"/>
    <property type="match status" value="1"/>
</dbReference>
<gene>
    <name evidence="2" type="ORF">H9908_01055</name>
</gene>
<feature type="compositionally biased region" description="Basic and acidic residues" evidence="1">
    <location>
        <begin position="70"/>
        <end position="80"/>
    </location>
</feature>
<dbReference type="Pfam" id="PF01527">
    <property type="entry name" value="HTH_Tnp_1"/>
    <property type="match status" value="1"/>
</dbReference>